<evidence type="ECO:0000313" key="1">
    <source>
        <dbReference type="EMBL" id="QTQ13862.1"/>
    </source>
</evidence>
<evidence type="ECO:0008006" key="3">
    <source>
        <dbReference type="Google" id="ProtNLM"/>
    </source>
</evidence>
<evidence type="ECO:0000313" key="2">
    <source>
        <dbReference type="Proteomes" id="UP000671908"/>
    </source>
</evidence>
<protein>
    <recommendedName>
        <fullName evidence="3">M24 family metallopeptidase</fullName>
    </recommendedName>
</protein>
<proteinExistence type="predicted"/>
<dbReference type="EMBL" id="CP054142">
    <property type="protein sequence ID" value="QTQ13862.1"/>
    <property type="molecule type" value="Genomic_DNA"/>
</dbReference>
<name>A0A975F3U3_9SPIR</name>
<dbReference type="KEGG" id="tpav:HRQ91_04985"/>
<dbReference type="Proteomes" id="UP000671908">
    <property type="component" value="Chromosome"/>
</dbReference>
<dbReference type="RefSeq" id="WP_210120535.1">
    <property type="nucleotide sequence ID" value="NZ_CP054142.1"/>
</dbReference>
<keyword evidence="2" id="KW-1185">Reference proteome</keyword>
<organism evidence="1 2">
    <name type="scientific">Treponema parvum</name>
    <dbReference type="NCBI Taxonomy" id="138851"/>
    <lineage>
        <taxon>Bacteria</taxon>
        <taxon>Pseudomonadati</taxon>
        <taxon>Spirochaetota</taxon>
        <taxon>Spirochaetia</taxon>
        <taxon>Spirochaetales</taxon>
        <taxon>Treponemataceae</taxon>
        <taxon>Treponema</taxon>
    </lineage>
</organism>
<dbReference type="SUPFAM" id="SSF55920">
    <property type="entry name" value="Creatinase/aminopeptidase"/>
    <property type="match status" value="1"/>
</dbReference>
<reference evidence="1 2" key="1">
    <citation type="journal article" date="2021" name="Microbiol. Resour. Announc.">
        <title>Complete Genome Sequences of Three Human Oral Treponema parvum Isolates.</title>
        <authorList>
            <person name="Zeng H."/>
            <person name="Watt R.M."/>
        </authorList>
    </citation>
    <scope>NUCLEOTIDE SEQUENCE [LARGE SCALE GENOMIC DNA]</scope>
    <source>
        <strain evidence="1 2">ATCC 700770</strain>
    </source>
</reference>
<dbReference type="InterPro" id="IPR036005">
    <property type="entry name" value="Creatinase/aminopeptidase-like"/>
</dbReference>
<gene>
    <name evidence="1" type="ORF">HRQ91_04985</name>
</gene>
<dbReference type="AlphaFoldDB" id="A0A975F3U3"/>
<accession>A0A975F3U3</accession>
<sequence>MSCVKIVDTDSFFFEEQNVVRPVFEEKDYKVRIGRLLKEIKYDELDFVVIYGDREHFANIEYFSSYDCRFEEGLLIISRDGEKSIVTGNEGYAYSFQIPYEIKRYLYQNFSLQGQPRNKSNDLDSVLKSVGLNKKSKIGVVGYKYFYEDEKHIFDLPEYIMKTLYNVCDKDNIINYTNVLTGLDRGIRLKITTAKEVAWVEYQAIKCCGVVKRIICNLREGITECEAAQYGRADFSPISMFGLVNFGPKNVSIGLRSGDDTKLRVGEVCGICYAIRGSLCSRNAIAAYDIESCNPKLKEQVEDFYMEYWKAVATWLESVKVNESAGIVYDKVMRIIGDARFNVALNPGHNTATDEWVNSPFYKNSKYKICSGSYFQSDMIASSSDPVMSAICEDTIIVADENLRSEINKEYPEMYARILRRQTKMRELLGINVDDSLLPMCNFTGVYFPFVLNPKVMFKKTN</sequence>